<keyword evidence="3" id="KW-0677">Repeat</keyword>
<keyword evidence="7" id="KW-0804">Transcription</keyword>
<dbReference type="VEuPathDB" id="MicrosporidiaDB:NCER_101715"/>
<dbReference type="Proteomes" id="UP000034350">
    <property type="component" value="Unassembled WGS sequence"/>
</dbReference>
<evidence type="ECO:0000256" key="7">
    <source>
        <dbReference type="ARBA" id="ARBA00023163"/>
    </source>
</evidence>
<evidence type="ECO:0000256" key="9">
    <source>
        <dbReference type="PROSITE-ProRule" id="PRU00042"/>
    </source>
</evidence>
<evidence type="ECO:0000256" key="5">
    <source>
        <dbReference type="ARBA" id="ARBA00022833"/>
    </source>
</evidence>
<keyword evidence="12" id="KW-1185">Reference proteome</keyword>
<dbReference type="VEuPathDB" id="MicrosporidiaDB:AAJ76_7000115081"/>
<dbReference type="GeneID" id="36321212"/>
<evidence type="ECO:0000256" key="4">
    <source>
        <dbReference type="ARBA" id="ARBA00022771"/>
    </source>
</evidence>
<dbReference type="InterPro" id="IPR036236">
    <property type="entry name" value="Znf_C2H2_sf"/>
</dbReference>
<dbReference type="InterPro" id="IPR051007">
    <property type="entry name" value="creA/MIG_C2H2-ZnF"/>
</dbReference>
<name>A0A0F9ZFE1_9MICR</name>
<accession>A0A0F9ZFE1</accession>
<dbReference type="OMA" id="ICEYPEC"/>
<sequence length="286" mass="33868">MIDHNMKRINFSLEGLFNNLKHQLDPELYINEVELEDFKSRIKIYNIQGFYYISVSTFQEILYIYAKIPKNETLFEFFLEMVSICKIEDTTSGNKTNELELCRIDQLTDSIFDLLRKKYEDLSKIEDESIFEKIDISQNKSNSLNLNNEFPFEQSWSSSDFANTLNNIYTANNFLDIPNQPCHNTFELPKKAFGRGRSRSRQVDIKDRPFICEYPECKRAFKRFEHLKRHNKMHTGERPYKCKYPGCLKTFSRSDNLAQHSKIHNVSTKSQSLTFQNYYGTNKDLD</sequence>
<dbReference type="GO" id="GO:0008270">
    <property type="term" value="F:zinc ion binding"/>
    <property type="evidence" value="ECO:0007669"/>
    <property type="project" value="UniProtKB-KW"/>
</dbReference>
<dbReference type="VEuPathDB" id="MicrosporidiaDB:G9O61_00g005740"/>
<evidence type="ECO:0000256" key="3">
    <source>
        <dbReference type="ARBA" id="ARBA00022737"/>
    </source>
</evidence>
<dbReference type="AlphaFoldDB" id="A0A0F9ZFE1"/>
<dbReference type="GO" id="GO:0000978">
    <property type="term" value="F:RNA polymerase II cis-regulatory region sequence-specific DNA binding"/>
    <property type="evidence" value="ECO:0007669"/>
    <property type="project" value="TreeGrafter"/>
</dbReference>
<dbReference type="OrthoDB" id="654211at2759"/>
<comment type="subcellular location">
    <subcellularLocation>
        <location evidence="1">Nucleus</location>
    </subcellularLocation>
</comment>
<dbReference type="RefSeq" id="XP_024331856.1">
    <property type="nucleotide sequence ID" value="XM_024476260.1"/>
</dbReference>
<feature type="domain" description="C2H2-type" evidence="10">
    <location>
        <begin position="240"/>
        <end position="269"/>
    </location>
</feature>
<dbReference type="PROSITE" id="PS00028">
    <property type="entry name" value="ZINC_FINGER_C2H2_1"/>
    <property type="match status" value="2"/>
</dbReference>
<keyword evidence="8" id="KW-0539">Nucleus</keyword>
<evidence type="ECO:0000256" key="8">
    <source>
        <dbReference type="ARBA" id="ARBA00023242"/>
    </source>
</evidence>
<proteinExistence type="predicted"/>
<dbReference type="InterPro" id="IPR013087">
    <property type="entry name" value="Znf_C2H2_type"/>
</dbReference>
<dbReference type="PANTHER" id="PTHR47428">
    <property type="entry name" value="REGULATORY PROTEIN MIG1-RELATED"/>
    <property type="match status" value="1"/>
</dbReference>
<comment type="caution">
    <text evidence="11">The sequence shown here is derived from an EMBL/GenBank/DDBJ whole genome shotgun (WGS) entry which is preliminary data.</text>
</comment>
<dbReference type="Pfam" id="PF00096">
    <property type="entry name" value="zf-C2H2"/>
    <property type="match status" value="2"/>
</dbReference>
<dbReference type="Gene3D" id="3.30.160.60">
    <property type="entry name" value="Classic Zinc Finger"/>
    <property type="match status" value="2"/>
</dbReference>
<protein>
    <submittedName>
        <fullName evidence="11">Zinc finger domain-containing protein</fullName>
    </submittedName>
</protein>
<evidence type="ECO:0000313" key="12">
    <source>
        <dbReference type="Proteomes" id="UP000034350"/>
    </source>
</evidence>
<keyword evidence="2" id="KW-0479">Metal-binding</keyword>
<evidence type="ECO:0000256" key="6">
    <source>
        <dbReference type="ARBA" id="ARBA00023015"/>
    </source>
</evidence>
<evidence type="ECO:0000313" key="11">
    <source>
        <dbReference type="EMBL" id="KKO76114.1"/>
    </source>
</evidence>
<dbReference type="SUPFAM" id="SSF57667">
    <property type="entry name" value="beta-beta-alpha zinc fingers"/>
    <property type="match status" value="1"/>
</dbReference>
<dbReference type="EMBL" id="JPQZ01000007">
    <property type="protein sequence ID" value="KKO76114.1"/>
    <property type="molecule type" value="Genomic_DNA"/>
</dbReference>
<dbReference type="PROSITE" id="PS50157">
    <property type="entry name" value="ZINC_FINGER_C2H2_2"/>
    <property type="match status" value="2"/>
</dbReference>
<keyword evidence="5" id="KW-0862">Zinc</keyword>
<evidence type="ECO:0000256" key="1">
    <source>
        <dbReference type="ARBA" id="ARBA00004123"/>
    </source>
</evidence>
<keyword evidence="6" id="KW-0805">Transcription regulation</keyword>
<reference evidence="11 12" key="1">
    <citation type="journal article" date="2015" name="Environ. Microbiol.">
        <title>Genome analyses suggest the presence of polyploidy and recent human-driven expansions in eight global populations of the honeybee pathogen Nosema ceranae.</title>
        <authorList>
            <person name="Pelin A."/>
            <person name="Selman M."/>
            <person name="Aris-Brosou S."/>
            <person name="Farinelli L."/>
            <person name="Corradi N."/>
        </authorList>
    </citation>
    <scope>NUCLEOTIDE SEQUENCE [LARGE SCALE GENOMIC DNA]</scope>
    <source>
        <strain evidence="11 12">PA08 1199</strain>
    </source>
</reference>
<dbReference type="GO" id="GO:0005634">
    <property type="term" value="C:nucleus"/>
    <property type="evidence" value="ECO:0007669"/>
    <property type="project" value="UniProtKB-SubCell"/>
</dbReference>
<dbReference type="GO" id="GO:0005737">
    <property type="term" value="C:cytoplasm"/>
    <property type="evidence" value="ECO:0007669"/>
    <property type="project" value="TreeGrafter"/>
</dbReference>
<dbReference type="PANTHER" id="PTHR47428:SF1">
    <property type="entry name" value="REGULATORY PROTEIN MIG1-RELATED"/>
    <property type="match status" value="1"/>
</dbReference>
<dbReference type="SMART" id="SM00355">
    <property type="entry name" value="ZnF_C2H2"/>
    <property type="match status" value="2"/>
</dbReference>
<evidence type="ECO:0000256" key="2">
    <source>
        <dbReference type="ARBA" id="ARBA00022723"/>
    </source>
</evidence>
<dbReference type="FunFam" id="3.30.160.60:FF:000125">
    <property type="entry name" value="Putative zinc finger protein 143"/>
    <property type="match status" value="2"/>
</dbReference>
<evidence type="ECO:0000259" key="10">
    <source>
        <dbReference type="PROSITE" id="PS50157"/>
    </source>
</evidence>
<feature type="domain" description="C2H2-type" evidence="10">
    <location>
        <begin position="210"/>
        <end position="239"/>
    </location>
</feature>
<keyword evidence="4 9" id="KW-0863">Zinc-finger</keyword>
<dbReference type="GO" id="GO:0000433">
    <property type="term" value="P:carbon catabolite repression of transcription from RNA polymerase II promoter by glucose"/>
    <property type="evidence" value="ECO:0007669"/>
    <property type="project" value="TreeGrafter"/>
</dbReference>
<organism evidence="11 12">
    <name type="scientific">Vairimorpha ceranae</name>
    <dbReference type="NCBI Taxonomy" id="40302"/>
    <lineage>
        <taxon>Eukaryota</taxon>
        <taxon>Fungi</taxon>
        <taxon>Fungi incertae sedis</taxon>
        <taxon>Microsporidia</taxon>
        <taxon>Nosematidae</taxon>
        <taxon>Vairimorpha</taxon>
    </lineage>
</organism>
<gene>
    <name evidence="11" type="ORF">AAJ76_7000115081</name>
</gene>